<reference evidence="1 2" key="1">
    <citation type="submission" date="2013-07" db="EMBL/GenBank/DDBJ databases">
        <authorList>
            <person name="Weinstock G."/>
            <person name="Sodergren E."/>
            <person name="Wylie T."/>
            <person name="Fulton L."/>
            <person name="Fulton R."/>
            <person name="Fronick C."/>
            <person name="O'Laughlin M."/>
            <person name="Godfrey J."/>
            <person name="Miner T."/>
            <person name="Herter B."/>
            <person name="Appelbaum E."/>
            <person name="Cordes M."/>
            <person name="Lek S."/>
            <person name="Wollam A."/>
            <person name="Pepin K.H."/>
            <person name="Palsikar V.B."/>
            <person name="Mitreva M."/>
            <person name="Wilson R.K."/>
        </authorList>
    </citation>
    <scope>NUCLEOTIDE SEQUENCE [LARGE SCALE GENOMIC DNA]</scope>
    <source>
        <strain evidence="1 2">ATCC 27760</strain>
    </source>
</reference>
<keyword evidence="2" id="KW-1185">Reference proteome</keyword>
<organism evidence="1 2">
    <name type="scientific">Ruminococcus callidus ATCC 27760</name>
    <dbReference type="NCBI Taxonomy" id="411473"/>
    <lineage>
        <taxon>Bacteria</taxon>
        <taxon>Bacillati</taxon>
        <taxon>Bacillota</taxon>
        <taxon>Clostridia</taxon>
        <taxon>Eubacteriales</taxon>
        <taxon>Oscillospiraceae</taxon>
        <taxon>Ruminococcus</taxon>
    </lineage>
</organism>
<dbReference type="eggNOG" id="ENOG5032VJQ">
    <property type="taxonomic scope" value="Bacteria"/>
</dbReference>
<dbReference type="PATRIC" id="fig|411473.3.peg.1219"/>
<evidence type="ECO:0000313" key="1">
    <source>
        <dbReference type="EMBL" id="ERJ96143.1"/>
    </source>
</evidence>
<gene>
    <name evidence="1" type="ORF">RUMCAL_01505</name>
</gene>
<proteinExistence type="predicted"/>
<accession>U2MA12</accession>
<sequence length="75" mass="8672">METPKFTGRNVPITEIAKATGKSQQFIRIGIQKRILQFGYALKQEGSSEYNYFCPDKKVWEETGYFKDMSNNDVV</sequence>
<dbReference type="HOGENOM" id="CLU_186196_0_1_9"/>
<comment type="caution">
    <text evidence="1">The sequence shown here is derived from an EMBL/GenBank/DDBJ whole genome shotgun (WGS) entry which is preliminary data.</text>
</comment>
<dbReference type="GeneID" id="93692685"/>
<evidence type="ECO:0000313" key="2">
    <source>
        <dbReference type="Proteomes" id="UP000016662"/>
    </source>
</evidence>
<dbReference type="STRING" id="411473.RUMCAL_01505"/>
<dbReference type="AlphaFoldDB" id="U2MA12"/>
<dbReference type="Proteomes" id="UP000016662">
    <property type="component" value="Unassembled WGS sequence"/>
</dbReference>
<dbReference type="EMBL" id="AWVF01000184">
    <property type="protein sequence ID" value="ERJ96143.1"/>
    <property type="molecule type" value="Genomic_DNA"/>
</dbReference>
<protein>
    <submittedName>
        <fullName evidence="1">Uncharacterized protein</fullName>
    </submittedName>
</protein>
<dbReference type="RefSeq" id="WP_021682976.1">
    <property type="nucleotide sequence ID" value="NZ_KI260452.1"/>
</dbReference>
<name>U2MA12_9FIRM</name>
<dbReference type="OrthoDB" id="2063024at2"/>